<dbReference type="AlphaFoldDB" id="A0A820GMW2"/>
<organism evidence="1 2">
    <name type="scientific">Adineta steineri</name>
    <dbReference type="NCBI Taxonomy" id="433720"/>
    <lineage>
        <taxon>Eukaryota</taxon>
        <taxon>Metazoa</taxon>
        <taxon>Spiralia</taxon>
        <taxon>Gnathifera</taxon>
        <taxon>Rotifera</taxon>
        <taxon>Eurotatoria</taxon>
        <taxon>Bdelloidea</taxon>
        <taxon>Adinetida</taxon>
        <taxon>Adinetidae</taxon>
        <taxon>Adineta</taxon>
    </lineage>
</organism>
<dbReference type="EMBL" id="CAJOAY010014677">
    <property type="protein sequence ID" value="CAF4281369.1"/>
    <property type="molecule type" value="Genomic_DNA"/>
</dbReference>
<sequence>QFLLHWSQLSRLNEYGRKTTIQLIQPYHELDQFLVFLEHNLPLLKNLENRYLTNNKNDTITRDLFLERIHKDLISQWQLPDVIRSSIQTWDDVVTNRALFLDILDELIGGPRMSFTSRLKATEFDPILVDYKAQSSLDMAYCALRQRNFKLALTKLNDTRNRLDLCQNPLVKSIYWNEIYCDVHLKRHQIQSTLSSLLSTFVAKELKKLENKINSLEIIDEHTATLNSTYIQLNSQFCRTTINLLLTQPNSYLEYEHDENISQAKHRQLEMNLYGLDNQTNTIQKADLLINELFNKGVNILKNNIDKQETNLQNVQ</sequence>
<reference evidence="1" key="1">
    <citation type="submission" date="2021-02" db="EMBL/GenBank/DDBJ databases">
        <authorList>
            <person name="Nowell W R."/>
        </authorList>
    </citation>
    <scope>NUCLEOTIDE SEQUENCE</scope>
</reference>
<gene>
    <name evidence="1" type="ORF">OKA104_LOCUS45207</name>
</gene>
<protein>
    <submittedName>
        <fullName evidence="1">Uncharacterized protein</fullName>
    </submittedName>
</protein>
<proteinExistence type="predicted"/>
<name>A0A820GMW2_9BILA</name>
<feature type="non-terminal residue" evidence="1">
    <location>
        <position position="1"/>
    </location>
</feature>
<comment type="caution">
    <text evidence="1">The sequence shown here is derived from an EMBL/GenBank/DDBJ whole genome shotgun (WGS) entry which is preliminary data.</text>
</comment>
<dbReference type="Proteomes" id="UP000663881">
    <property type="component" value="Unassembled WGS sequence"/>
</dbReference>
<evidence type="ECO:0000313" key="1">
    <source>
        <dbReference type="EMBL" id="CAF4281369.1"/>
    </source>
</evidence>
<feature type="non-terminal residue" evidence="1">
    <location>
        <position position="316"/>
    </location>
</feature>
<evidence type="ECO:0000313" key="2">
    <source>
        <dbReference type="Proteomes" id="UP000663881"/>
    </source>
</evidence>
<accession>A0A820GMW2</accession>